<dbReference type="Gene3D" id="3.40.50.620">
    <property type="entry name" value="HUPs"/>
    <property type="match status" value="1"/>
</dbReference>
<keyword evidence="6" id="KW-0436">Ligase</keyword>
<dbReference type="InterPro" id="IPR002306">
    <property type="entry name" value="Trp-tRNA-ligase"/>
</dbReference>
<dbReference type="PANTHER" id="PTHR10055:SF1">
    <property type="entry name" value="TRYPTOPHAN--TRNA LIGASE, CYTOPLASMIC"/>
    <property type="match status" value="1"/>
</dbReference>
<dbReference type="PRINTS" id="PR01039">
    <property type="entry name" value="TRNASYNTHTRP"/>
</dbReference>
<keyword evidence="9" id="KW-0648">Protein biosynthesis</keyword>
<dbReference type="InterPro" id="IPR011598">
    <property type="entry name" value="bHLH_dom"/>
</dbReference>
<evidence type="ECO:0000313" key="14">
    <source>
        <dbReference type="EnsemblMetazoa" id="AQUA010357-PA"/>
    </source>
</evidence>
<keyword evidence="10" id="KW-0030">Aminoacyl-tRNA synthetase</keyword>
<evidence type="ECO:0000256" key="9">
    <source>
        <dbReference type="ARBA" id="ARBA00022917"/>
    </source>
</evidence>
<evidence type="ECO:0000259" key="13">
    <source>
        <dbReference type="PROSITE" id="PS50888"/>
    </source>
</evidence>
<name>A0A182XKG8_ANOQN</name>
<organism evidence="14 15">
    <name type="scientific">Anopheles quadriannulatus</name>
    <name type="common">Mosquito</name>
    <dbReference type="NCBI Taxonomy" id="34691"/>
    <lineage>
        <taxon>Eukaryota</taxon>
        <taxon>Metazoa</taxon>
        <taxon>Ecdysozoa</taxon>
        <taxon>Arthropoda</taxon>
        <taxon>Hexapoda</taxon>
        <taxon>Insecta</taxon>
        <taxon>Pterygota</taxon>
        <taxon>Neoptera</taxon>
        <taxon>Endopterygota</taxon>
        <taxon>Diptera</taxon>
        <taxon>Nematocera</taxon>
        <taxon>Culicoidea</taxon>
        <taxon>Culicidae</taxon>
        <taxon>Anophelinae</taxon>
        <taxon>Anopheles</taxon>
    </lineage>
</organism>
<evidence type="ECO:0000256" key="5">
    <source>
        <dbReference type="ARBA" id="ARBA00022490"/>
    </source>
</evidence>
<comment type="similarity">
    <text evidence="2">Belongs to the class-I aminoacyl-tRNA synthetase family.</text>
</comment>
<dbReference type="CDD" id="cd11390">
    <property type="entry name" value="bHLH_TS"/>
    <property type="match status" value="1"/>
</dbReference>
<dbReference type="AlphaFoldDB" id="A0A182XKG8"/>
<dbReference type="InterPro" id="IPR014729">
    <property type="entry name" value="Rossmann-like_a/b/a_fold"/>
</dbReference>
<feature type="compositionally biased region" description="Basic and acidic residues" evidence="12">
    <location>
        <begin position="1"/>
        <end position="11"/>
    </location>
</feature>
<keyword evidence="5" id="KW-0963">Cytoplasm</keyword>
<dbReference type="PROSITE" id="PS50888">
    <property type="entry name" value="BHLH"/>
    <property type="match status" value="1"/>
</dbReference>
<dbReference type="PROSITE" id="PS00178">
    <property type="entry name" value="AA_TRNA_LIGASE_I"/>
    <property type="match status" value="1"/>
</dbReference>
<dbReference type="PANTHER" id="PTHR10055">
    <property type="entry name" value="TRYPTOPHANYL-TRNA SYNTHETASE"/>
    <property type="match status" value="1"/>
</dbReference>
<evidence type="ECO:0000256" key="2">
    <source>
        <dbReference type="ARBA" id="ARBA00005594"/>
    </source>
</evidence>
<keyword evidence="7" id="KW-0547">Nucleotide-binding</keyword>
<evidence type="ECO:0000256" key="1">
    <source>
        <dbReference type="ARBA" id="ARBA00004496"/>
    </source>
</evidence>
<dbReference type="InterPro" id="IPR001412">
    <property type="entry name" value="aa-tRNA-synth_I_CS"/>
</dbReference>
<dbReference type="SMART" id="SM00353">
    <property type="entry name" value="HLH"/>
    <property type="match status" value="1"/>
</dbReference>
<accession>A0A182XKG8</accession>
<dbReference type="FunFam" id="1.10.240.10:FF:000003">
    <property type="entry name" value="Tryptophan--tRNA ligase, cytoplasmic"/>
    <property type="match status" value="1"/>
</dbReference>
<dbReference type="VEuPathDB" id="VectorBase:AQUA010357"/>
<evidence type="ECO:0000256" key="8">
    <source>
        <dbReference type="ARBA" id="ARBA00022840"/>
    </source>
</evidence>
<dbReference type="InterPro" id="IPR002305">
    <property type="entry name" value="aa-tRNA-synth_Ic"/>
</dbReference>
<dbReference type="Pfam" id="PF00579">
    <property type="entry name" value="tRNA-synt_1b"/>
    <property type="match status" value="1"/>
</dbReference>
<dbReference type="STRING" id="34691.A0A182XKG8"/>
<dbReference type="EC" id="6.1.1.2" evidence="3"/>
<dbReference type="GO" id="GO:0005524">
    <property type="term" value="F:ATP binding"/>
    <property type="evidence" value="ECO:0007669"/>
    <property type="project" value="UniProtKB-KW"/>
</dbReference>
<evidence type="ECO:0000256" key="11">
    <source>
        <dbReference type="ARBA" id="ARBA00030268"/>
    </source>
</evidence>
<dbReference type="InterPro" id="IPR036638">
    <property type="entry name" value="HLH_DNA-bd_sf"/>
</dbReference>
<sequence length="915" mass="100325">SAARCVGRENHTFAQHGNSASDHPSLNESAAILGQEIMSNLPDVEQLKLEENHTSAEGNAAAAAAPVAEDVVDPWTVTSSSDAGIDYDKLIKRFGCSHIDAALIERLEKVAGKPVHHLIRRGIFFSHRDLHTLLNAVEAGKKFYLYTGRGPSSDSMHLGHLVPFIVTKWLQEAFDVPLVIQLTDDEKTLWKNLTVEQSMRMARENAKDIIAIGFDPSKTFIFSNLDFMGQCPQFYQNIIRIQKCVTFNQVKGIFGFGDSDVIGKIGFPAAQAAPAFSTTFPFIFGTDKLPVLIPCAIDQDPYFRMTRDVSPRLGFPKPALIHSSFFPALQGARTKMSASDTNSAVFLTDTAKQIKTKINKHAFSGGRQTLEEHREHGGNTDIDVSFQLLRFFLEDDAELERIRVAYGKGELLSGEMKKIAIDTLQPIVEEHQNRRKDVTDEVLNLFLTPRKLNYEFTVKLPGDSPSSVFPHPATSVECIMNIADLIPIDLSNDREFAATACSAPTTAGGNDVSHHQHHRPSDAVSVVSSAGYIHVPTPTFATYAPVPVTLPPLFTSPPHERRYPTRRTTNLATSSVTLTTNTSTTTTGSSEHLYTVRPVTPPSIGDHLPGTSIPVSVLKLTPPRSSPPATLLQANDANRSPTPVFAMDFTRIGHCGAGAEESDRLVSNVVLSFASHPGQPSATDGMLGFPGGSGLSFTATATTMTTTTSATVPTTKTIASSSSSSSSAADALSHCDVSLWRKRAMEIEKDYKKSACDRERTRMRDMNRAFDMLRSKLPNKKPSGKKYSKIECLRVAIQYIRHLQRELEYPTTPSPEPHEYMYEVVTPFNHIPTPASAYAGLDTNNNNLSIVSAHSFAVVPPPVRPAVPQPMLPALPTPQPQPVATAVPHNNLHHHHHHQWYIANSADGYSYYYLP</sequence>
<dbReference type="FunFam" id="3.40.50.620:FF:000033">
    <property type="entry name" value="tryptophan--tRNA ligase, cytoplasmic"/>
    <property type="match status" value="1"/>
</dbReference>
<dbReference type="NCBIfam" id="TIGR00233">
    <property type="entry name" value="trpS"/>
    <property type="match status" value="1"/>
</dbReference>
<dbReference type="Gene3D" id="1.10.240.10">
    <property type="entry name" value="Tyrosyl-Transfer RNA Synthetase"/>
    <property type="match status" value="1"/>
</dbReference>
<dbReference type="EnsemblMetazoa" id="AQUA010357-RA">
    <property type="protein sequence ID" value="AQUA010357-PA"/>
    <property type="gene ID" value="AQUA010357"/>
</dbReference>
<dbReference type="CDD" id="cd00806">
    <property type="entry name" value="TrpRS_core"/>
    <property type="match status" value="1"/>
</dbReference>
<reference evidence="14" key="1">
    <citation type="submission" date="2020-05" db="UniProtKB">
        <authorList>
            <consortium name="EnsemblMetazoa"/>
        </authorList>
    </citation>
    <scope>IDENTIFICATION</scope>
    <source>
        <strain evidence="14">SANGQUA</strain>
    </source>
</reference>
<feature type="region of interest" description="Disordered" evidence="12">
    <location>
        <begin position="1"/>
        <end position="25"/>
    </location>
</feature>
<protein>
    <recommendedName>
        <fullName evidence="4">Tryptophan--tRNA ligase, cytoplasmic</fullName>
        <ecNumber evidence="3">6.1.1.2</ecNumber>
    </recommendedName>
    <alternativeName>
        <fullName evidence="11">Tryptophanyl-tRNA synthetase</fullName>
    </alternativeName>
</protein>
<comment type="subcellular location">
    <subcellularLocation>
        <location evidence="1">Cytoplasm</location>
    </subcellularLocation>
</comment>
<dbReference type="GO" id="GO:0004830">
    <property type="term" value="F:tryptophan-tRNA ligase activity"/>
    <property type="evidence" value="ECO:0007669"/>
    <property type="project" value="UniProtKB-EC"/>
</dbReference>
<keyword evidence="15" id="KW-1185">Reference proteome</keyword>
<dbReference type="GO" id="GO:0005737">
    <property type="term" value="C:cytoplasm"/>
    <property type="evidence" value="ECO:0007669"/>
    <property type="project" value="UniProtKB-SubCell"/>
</dbReference>
<feature type="domain" description="BHLH" evidence="13">
    <location>
        <begin position="750"/>
        <end position="803"/>
    </location>
</feature>
<keyword evidence="8" id="KW-0067">ATP-binding</keyword>
<dbReference type="SUPFAM" id="SSF52374">
    <property type="entry name" value="Nucleotidylyl transferase"/>
    <property type="match status" value="1"/>
</dbReference>
<evidence type="ECO:0000256" key="7">
    <source>
        <dbReference type="ARBA" id="ARBA00022741"/>
    </source>
</evidence>
<dbReference type="FunFam" id="4.10.280.10:FF:000090">
    <property type="entry name" value="Salivary gland-expressed bHLH"/>
    <property type="match status" value="1"/>
</dbReference>
<evidence type="ECO:0000256" key="12">
    <source>
        <dbReference type="SAM" id="MobiDB-lite"/>
    </source>
</evidence>
<dbReference type="GO" id="GO:0046983">
    <property type="term" value="F:protein dimerization activity"/>
    <property type="evidence" value="ECO:0007669"/>
    <property type="project" value="InterPro"/>
</dbReference>
<evidence type="ECO:0000256" key="6">
    <source>
        <dbReference type="ARBA" id="ARBA00022598"/>
    </source>
</evidence>
<evidence type="ECO:0000313" key="15">
    <source>
        <dbReference type="Proteomes" id="UP000076407"/>
    </source>
</evidence>
<dbReference type="GO" id="GO:0006436">
    <property type="term" value="P:tryptophanyl-tRNA aminoacylation"/>
    <property type="evidence" value="ECO:0007669"/>
    <property type="project" value="InterPro"/>
</dbReference>
<dbReference type="Gene3D" id="4.10.280.10">
    <property type="entry name" value="Helix-loop-helix DNA-binding domain"/>
    <property type="match status" value="1"/>
</dbReference>
<evidence type="ECO:0000256" key="10">
    <source>
        <dbReference type="ARBA" id="ARBA00023146"/>
    </source>
</evidence>
<dbReference type="Proteomes" id="UP000076407">
    <property type="component" value="Unassembled WGS sequence"/>
</dbReference>
<proteinExistence type="inferred from homology"/>
<evidence type="ECO:0000256" key="3">
    <source>
        <dbReference type="ARBA" id="ARBA00013161"/>
    </source>
</evidence>
<dbReference type="SUPFAM" id="SSF47459">
    <property type="entry name" value="HLH, helix-loop-helix DNA-binding domain"/>
    <property type="match status" value="1"/>
</dbReference>
<feature type="compositionally biased region" description="Polar residues" evidence="12">
    <location>
        <begin position="12"/>
        <end position="25"/>
    </location>
</feature>
<dbReference type="Pfam" id="PF00010">
    <property type="entry name" value="HLH"/>
    <property type="match status" value="1"/>
</dbReference>
<evidence type="ECO:0000256" key="4">
    <source>
        <dbReference type="ARBA" id="ARBA00013782"/>
    </source>
</evidence>